<dbReference type="GO" id="GO:1901135">
    <property type="term" value="P:carbohydrate derivative metabolic process"/>
    <property type="evidence" value="ECO:0007669"/>
    <property type="project" value="InterPro"/>
</dbReference>
<feature type="site" description="Catalytically relevant" evidence="6">
    <location>
        <position position="101"/>
    </location>
</feature>
<dbReference type="NCBIfam" id="TIGR00393">
    <property type="entry name" value="kpsF"/>
    <property type="match status" value="1"/>
</dbReference>
<evidence type="ECO:0000256" key="3">
    <source>
        <dbReference type="ARBA" id="ARBA00023122"/>
    </source>
</evidence>
<dbReference type="GO" id="GO:0046872">
    <property type="term" value="F:metal ion binding"/>
    <property type="evidence" value="ECO:0007669"/>
    <property type="project" value="UniProtKB-KW"/>
</dbReference>
<dbReference type="PIRSF" id="PIRSF004692">
    <property type="entry name" value="KdsD_KpsF"/>
    <property type="match status" value="1"/>
</dbReference>
<feature type="binding site" evidence="5">
    <location>
        <position position="72"/>
    </location>
    <ligand>
        <name>Zn(2+)</name>
        <dbReference type="ChEBI" id="CHEBI:29105"/>
    </ligand>
</feature>
<feature type="site" description="Catalytically relevant" evidence="6">
    <location>
        <position position="49"/>
    </location>
</feature>
<dbReference type="GO" id="GO:0019146">
    <property type="term" value="F:arabinose-5-phosphate isomerase activity"/>
    <property type="evidence" value="ECO:0007669"/>
    <property type="project" value="UniProtKB-ARBA"/>
</dbReference>
<dbReference type="InterPro" id="IPR001347">
    <property type="entry name" value="SIS_dom"/>
</dbReference>
<dbReference type="PANTHER" id="PTHR42745:SF1">
    <property type="entry name" value="ARABINOSE 5-PHOSPHATE ISOMERASE KDSD"/>
    <property type="match status" value="1"/>
</dbReference>
<sequence length="319" mass="34081">MHWEVARWVVVEEARALEALAGRLGESFDRVVQAILASPGKVVLTGVGKSAHIAAKVAATLNSVGTPAVWLHATEAIHGDVGIVQSGDVVLIFSKSGETPEVRALLPVLRERGAFLVACVGNPDSFVARQAHEVIDLSVEREACPHNLTPTASTTVALAFGDALAIALMQARRFGPDQFAATHPGGTLGKRLLLRVRDIADPLLPTVPENAPLKEVLVSITAGRKGAVAVLAPDSSLLKGIITDGDIRRALERHDPSTLFALQAHHLATPSPRTIEADQKAYEALHLMQTHKISQLIVTEGGKPWGMLHFHDLIREGIQ</sequence>
<dbReference type="EMBL" id="AP011750">
    <property type="protein sequence ID" value="BAL56514.1"/>
    <property type="molecule type" value="Genomic_DNA"/>
</dbReference>
<organism evidence="10">
    <name type="scientific">uncultured Bacteroidota bacterium</name>
    <dbReference type="NCBI Taxonomy" id="152509"/>
    <lineage>
        <taxon>Bacteria</taxon>
        <taxon>Pseudomonadati</taxon>
        <taxon>Bacteroidota</taxon>
        <taxon>environmental samples</taxon>
    </lineage>
</organism>
<keyword evidence="5" id="KW-0479">Metal-binding</keyword>
<dbReference type="SUPFAM" id="SSF53697">
    <property type="entry name" value="SIS domain"/>
    <property type="match status" value="1"/>
</dbReference>
<evidence type="ECO:0000256" key="2">
    <source>
        <dbReference type="ARBA" id="ARBA00022737"/>
    </source>
</evidence>
<keyword evidence="2" id="KW-0677">Repeat</keyword>
<dbReference type="InterPro" id="IPR004800">
    <property type="entry name" value="KdsD/KpsF-type"/>
</dbReference>
<evidence type="ECO:0000256" key="1">
    <source>
        <dbReference type="ARBA" id="ARBA00008165"/>
    </source>
</evidence>
<evidence type="ECO:0000259" key="8">
    <source>
        <dbReference type="PROSITE" id="PS51371"/>
    </source>
</evidence>
<evidence type="ECO:0000256" key="5">
    <source>
        <dbReference type="PIRSR" id="PIRSR004692-2"/>
    </source>
</evidence>
<evidence type="ECO:0000256" key="7">
    <source>
        <dbReference type="PROSITE-ProRule" id="PRU00703"/>
    </source>
</evidence>
<proteinExistence type="inferred from homology"/>
<feature type="domain" description="CBS" evidence="8">
    <location>
        <begin position="200"/>
        <end position="257"/>
    </location>
</feature>
<dbReference type="CDD" id="cd05014">
    <property type="entry name" value="SIS_Kpsf"/>
    <property type="match status" value="1"/>
</dbReference>
<dbReference type="Pfam" id="PF01380">
    <property type="entry name" value="SIS"/>
    <property type="match status" value="1"/>
</dbReference>
<comment type="similarity">
    <text evidence="1 4">Belongs to the SIS family. GutQ/KpsF subfamily.</text>
</comment>
<dbReference type="PROSITE" id="PS51371">
    <property type="entry name" value="CBS"/>
    <property type="match status" value="2"/>
</dbReference>
<feature type="domain" description="CBS" evidence="8">
    <location>
        <begin position="268"/>
        <end position="319"/>
    </location>
</feature>
<keyword evidence="5" id="KW-0862">Zinc</keyword>
<dbReference type="InterPro" id="IPR046348">
    <property type="entry name" value="SIS_dom_sf"/>
</dbReference>
<evidence type="ECO:0000313" key="10">
    <source>
        <dbReference type="EMBL" id="BAL56514.1"/>
    </source>
</evidence>
<name>H5SK28_9BACT</name>
<keyword evidence="10" id="KW-0413">Isomerase</keyword>
<evidence type="ECO:0000256" key="6">
    <source>
        <dbReference type="PIRSR" id="PIRSR004692-3"/>
    </source>
</evidence>
<dbReference type="AlphaFoldDB" id="H5SK28"/>
<dbReference type="GO" id="GO:0097367">
    <property type="term" value="F:carbohydrate derivative binding"/>
    <property type="evidence" value="ECO:0007669"/>
    <property type="project" value="InterPro"/>
</dbReference>
<feature type="site" description="Catalytically relevant" evidence="6">
    <location>
        <position position="183"/>
    </location>
</feature>
<feature type="site" description="Catalytically relevant" evidence="6">
    <location>
        <position position="142"/>
    </location>
</feature>
<gene>
    <name evidence="10" type="ORF">HGMM_F40B03C02</name>
</gene>
<dbReference type="Gene3D" id="3.40.50.10490">
    <property type="entry name" value="Glucose-6-phosphate isomerase like protein, domain 1"/>
    <property type="match status" value="1"/>
</dbReference>
<reference evidence="10" key="1">
    <citation type="journal article" date="2005" name="Environ. Microbiol.">
        <title>Genetic and functional properties of uncultivated thermophilic crenarchaeotes from a subsurface gold mine as revealed by analysis of genome fragments.</title>
        <authorList>
            <person name="Nunoura T."/>
            <person name="Hirayama H."/>
            <person name="Takami H."/>
            <person name="Oida H."/>
            <person name="Nishi S."/>
            <person name="Shimamura S."/>
            <person name="Suzuki Y."/>
            <person name="Inagaki F."/>
            <person name="Takai K."/>
            <person name="Nealson K.H."/>
            <person name="Horikoshi K."/>
        </authorList>
    </citation>
    <scope>NUCLEOTIDE SEQUENCE</scope>
</reference>
<dbReference type="CDD" id="cd04604">
    <property type="entry name" value="CBS_pair_SIS_assoc"/>
    <property type="match status" value="1"/>
</dbReference>
<evidence type="ECO:0000259" key="9">
    <source>
        <dbReference type="PROSITE" id="PS51464"/>
    </source>
</evidence>
<dbReference type="FunFam" id="3.40.50.10490:FF:000011">
    <property type="entry name" value="Arabinose 5-phosphate isomerase"/>
    <property type="match status" value="1"/>
</dbReference>
<dbReference type="GO" id="GO:0005975">
    <property type="term" value="P:carbohydrate metabolic process"/>
    <property type="evidence" value="ECO:0007669"/>
    <property type="project" value="InterPro"/>
</dbReference>
<evidence type="ECO:0000256" key="4">
    <source>
        <dbReference type="PIRNR" id="PIRNR004692"/>
    </source>
</evidence>
<dbReference type="PROSITE" id="PS51464">
    <property type="entry name" value="SIS"/>
    <property type="match status" value="1"/>
</dbReference>
<reference evidence="10" key="2">
    <citation type="journal article" date="2012" name="PLoS ONE">
        <title>A Deeply Branching Thermophilic Bacterium with an Ancient Acetyl-CoA Pathway Dominates a Subsurface Ecosystem.</title>
        <authorList>
            <person name="Takami H."/>
            <person name="Noguchi H."/>
            <person name="Takaki Y."/>
            <person name="Uchiyama I."/>
            <person name="Toyoda A."/>
            <person name="Nishi S."/>
            <person name="Chee G.-J."/>
            <person name="Arai W."/>
            <person name="Nunoura T."/>
            <person name="Itoh T."/>
            <person name="Hattori M."/>
            <person name="Takai K."/>
        </authorList>
    </citation>
    <scope>NUCLEOTIDE SEQUENCE</scope>
</reference>
<dbReference type="InterPro" id="IPR035474">
    <property type="entry name" value="SIS_Kpsf"/>
</dbReference>
<protein>
    <submittedName>
        <fullName evidence="10">Arabinose-5-phosphate isomerase</fullName>
    </submittedName>
</protein>
<accession>H5SK28</accession>
<feature type="domain" description="SIS" evidence="9">
    <location>
        <begin position="31"/>
        <end position="174"/>
    </location>
</feature>
<dbReference type="PANTHER" id="PTHR42745">
    <property type="match status" value="1"/>
</dbReference>
<keyword evidence="3 7" id="KW-0129">CBS domain</keyword>
<dbReference type="InterPro" id="IPR046342">
    <property type="entry name" value="CBS_dom_sf"/>
</dbReference>
<dbReference type="InterPro" id="IPR050986">
    <property type="entry name" value="GutQ/KpsF_isomerases"/>
</dbReference>
<dbReference type="Gene3D" id="3.10.580.10">
    <property type="entry name" value="CBS-domain"/>
    <property type="match status" value="1"/>
</dbReference>
<dbReference type="Pfam" id="PF00571">
    <property type="entry name" value="CBS"/>
    <property type="match status" value="2"/>
</dbReference>
<dbReference type="InterPro" id="IPR000644">
    <property type="entry name" value="CBS_dom"/>
</dbReference>
<dbReference type="SMART" id="SM00116">
    <property type="entry name" value="CBS"/>
    <property type="match status" value="2"/>
</dbReference>